<organism evidence="1 2">
    <name type="scientific">Corynebacterium riegelii</name>
    <dbReference type="NCBI Taxonomy" id="156976"/>
    <lineage>
        <taxon>Bacteria</taxon>
        <taxon>Bacillati</taxon>
        <taxon>Actinomycetota</taxon>
        <taxon>Actinomycetes</taxon>
        <taxon>Mycobacteriales</taxon>
        <taxon>Corynebacteriaceae</taxon>
        <taxon>Corynebacterium</taxon>
    </lineage>
</organism>
<keyword evidence="2" id="KW-1185">Reference proteome</keyword>
<evidence type="ECO:0000313" key="2">
    <source>
        <dbReference type="Proteomes" id="UP000060016"/>
    </source>
</evidence>
<gene>
    <name evidence="1" type="ORF">AK829_09445</name>
</gene>
<accession>A0A0K1RD26</accession>
<evidence type="ECO:0000313" key="1">
    <source>
        <dbReference type="EMBL" id="AKV59327.1"/>
    </source>
</evidence>
<proteinExistence type="predicted"/>
<protein>
    <submittedName>
        <fullName evidence="1">Uncharacterized protein</fullName>
    </submittedName>
</protein>
<dbReference type="STRING" id="156976.AK829_09445"/>
<name>A0A0K1RD26_9CORY</name>
<dbReference type="PATRIC" id="fig|156976.3.peg.1891"/>
<dbReference type="SUPFAM" id="SSF159941">
    <property type="entry name" value="MM3350-like"/>
    <property type="match status" value="1"/>
</dbReference>
<dbReference type="Proteomes" id="UP000060016">
    <property type="component" value="Chromosome"/>
</dbReference>
<dbReference type="InterPro" id="IPR024047">
    <property type="entry name" value="MM3350-like_sf"/>
</dbReference>
<reference evidence="1 2" key="1">
    <citation type="submission" date="2015-08" db="EMBL/GenBank/DDBJ databases">
        <authorList>
            <person name="Babu N.S."/>
            <person name="Beckwith C.J."/>
            <person name="Beseler K.G."/>
            <person name="Brison A."/>
            <person name="Carone J.V."/>
            <person name="Caskin T.P."/>
            <person name="Diamond M."/>
            <person name="Durham M.E."/>
            <person name="Foxe J.M."/>
            <person name="Go M."/>
            <person name="Henderson B.A."/>
            <person name="Jones I.B."/>
            <person name="McGettigan J.A."/>
            <person name="Micheletti S.J."/>
            <person name="Nasrallah M.E."/>
            <person name="Ortiz D."/>
            <person name="Piller C.R."/>
            <person name="Privatt S.R."/>
            <person name="Schneider S.L."/>
            <person name="Sharp S."/>
            <person name="Smith T.C."/>
            <person name="Stanton J.D."/>
            <person name="Ullery H.E."/>
            <person name="Wilson R.J."/>
            <person name="Serrano M.G."/>
            <person name="Buck G."/>
            <person name="Lee V."/>
            <person name="Wang Y."/>
            <person name="Carvalho R."/>
            <person name="Voegtly L."/>
            <person name="Shi R."/>
            <person name="Duckworth R."/>
            <person name="Johnson A."/>
            <person name="Loviza R."/>
            <person name="Walstead R."/>
            <person name="Shah Z."/>
            <person name="Kiflezghi M."/>
            <person name="Wade K."/>
            <person name="Ball S.L."/>
            <person name="Bradley K.W."/>
            <person name="Asai D.J."/>
            <person name="Bowman C.A."/>
            <person name="Russell D.A."/>
            <person name="Pope W.H."/>
            <person name="Jacobs-Sera D."/>
            <person name="Hendrix R.W."/>
            <person name="Hatfull G.F."/>
        </authorList>
    </citation>
    <scope>NUCLEOTIDE SEQUENCE [LARGE SCALE GENOMIC DNA]</scope>
    <source>
        <strain evidence="1 2">PUDD_83A45</strain>
    </source>
</reference>
<sequence>MLMVRSFLLSDDTVYRWIGLPQHTTVAECRRIVATVFDIDGEVGSDTDGALTIGELLRFPGDTLHFHWGLWEFQMQLAEIHLGESDDAAAMCVAGAGEFGPHPFDIRAVNAQLLALSGV</sequence>
<dbReference type="AlphaFoldDB" id="A0A0K1RD26"/>
<dbReference type="EMBL" id="CP012342">
    <property type="protein sequence ID" value="AKV59327.1"/>
    <property type="molecule type" value="Genomic_DNA"/>
</dbReference>
<dbReference type="KEGG" id="crie:AK829_09445"/>